<protein>
    <submittedName>
        <fullName evidence="1">Uncharacterized protein</fullName>
    </submittedName>
</protein>
<proteinExistence type="predicted"/>
<reference evidence="1" key="1">
    <citation type="submission" date="2014-09" db="EMBL/GenBank/DDBJ databases">
        <authorList>
            <person name="Magalhaes I.L.F."/>
            <person name="Oliveira U."/>
            <person name="Santos F.R."/>
            <person name="Vidigal T.H.D.A."/>
            <person name="Brescovit A.D."/>
            <person name="Santos A.J."/>
        </authorList>
    </citation>
    <scope>NUCLEOTIDE SEQUENCE</scope>
    <source>
        <tissue evidence="1">Shoot tissue taken approximately 20 cm above the soil surface</tissue>
    </source>
</reference>
<dbReference type="AlphaFoldDB" id="A0A0A9GS26"/>
<name>A0A0A9GS26_ARUDO</name>
<reference evidence="1" key="2">
    <citation type="journal article" date="2015" name="Data Brief">
        <title>Shoot transcriptome of the giant reed, Arundo donax.</title>
        <authorList>
            <person name="Barrero R.A."/>
            <person name="Guerrero F.D."/>
            <person name="Moolhuijzen P."/>
            <person name="Goolsby J.A."/>
            <person name="Tidwell J."/>
            <person name="Bellgard S.E."/>
            <person name="Bellgard M.I."/>
        </authorList>
    </citation>
    <scope>NUCLEOTIDE SEQUENCE</scope>
    <source>
        <tissue evidence="1">Shoot tissue taken approximately 20 cm above the soil surface</tissue>
    </source>
</reference>
<sequence>MLFEIVCNIHLMYIYSISVSQSRTDTSPPGNNIRRACLRVPWIHLTHLYSVR</sequence>
<accession>A0A0A9GS26</accession>
<dbReference type="EMBL" id="GBRH01172545">
    <property type="protein sequence ID" value="JAE25351.1"/>
    <property type="molecule type" value="Transcribed_RNA"/>
</dbReference>
<organism evidence="1">
    <name type="scientific">Arundo donax</name>
    <name type="common">Giant reed</name>
    <name type="synonym">Donax arundinaceus</name>
    <dbReference type="NCBI Taxonomy" id="35708"/>
    <lineage>
        <taxon>Eukaryota</taxon>
        <taxon>Viridiplantae</taxon>
        <taxon>Streptophyta</taxon>
        <taxon>Embryophyta</taxon>
        <taxon>Tracheophyta</taxon>
        <taxon>Spermatophyta</taxon>
        <taxon>Magnoliopsida</taxon>
        <taxon>Liliopsida</taxon>
        <taxon>Poales</taxon>
        <taxon>Poaceae</taxon>
        <taxon>PACMAD clade</taxon>
        <taxon>Arundinoideae</taxon>
        <taxon>Arundineae</taxon>
        <taxon>Arundo</taxon>
    </lineage>
</organism>
<evidence type="ECO:0000313" key="1">
    <source>
        <dbReference type="EMBL" id="JAE25351.1"/>
    </source>
</evidence>